<organism evidence="2 3">
    <name type="scientific">Enterococcus alishanensis</name>
    <dbReference type="NCBI Taxonomy" id="1303817"/>
    <lineage>
        <taxon>Bacteria</taxon>
        <taxon>Bacillati</taxon>
        <taxon>Bacillota</taxon>
        <taxon>Bacilli</taxon>
        <taxon>Lactobacillales</taxon>
        <taxon>Enterococcaceae</taxon>
        <taxon>Enterococcus</taxon>
    </lineage>
</organism>
<proteinExistence type="predicted"/>
<keyword evidence="1" id="KW-0472">Membrane</keyword>
<reference evidence="2 3" key="1">
    <citation type="submission" date="2021-06" db="EMBL/GenBank/DDBJ databases">
        <title>Enterococcus alishanensis sp. nov., a novel lactic acid bacterium isolated from fresh coffee beans.</title>
        <authorList>
            <person name="Chen Y.-S."/>
        </authorList>
    </citation>
    <scope>NUCLEOTIDE SEQUENCE [LARGE SCALE GENOMIC DNA]</scope>
    <source>
        <strain evidence="2 3">ALS3</strain>
    </source>
</reference>
<evidence type="ECO:0000313" key="3">
    <source>
        <dbReference type="Proteomes" id="UP000774130"/>
    </source>
</evidence>
<comment type="caution">
    <text evidence="2">The sequence shown here is derived from an EMBL/GenBank/DDBJ whole genome shotgun (WGS) entry which is preliminary data.</text>
</comment>
<keyword evidence="3" id="KW-1185">Reference proteome</keyword>
<evidence type="ECO:0000256" key="1">
    <source>
        <dbReference type="SAM" id="Phobius"/>
    </source>
</evidence>
<gene>
    <name evidence="2" type="ORF">KUA55_17755</name>
</gene>
<protein>
    <recommendedName>
        <fullName evidence="4">DUF3862 domain-containing protein</fullName>
    </recommendedName>
</protein>
<evidence type="ECO:0000313" key="2">
    <source>
        <dbReference type="EMBL" id="MBV7392499.1"/>
    </source>
</evidence>
<evidence type="ECO:0008006" key="4">
    <source>
        <dbReference type="Google" id="ProtNLM"/>
    </source>
</evidence>
<dbReference type="Proteomes" id="UP000774130">
    <property type="component" value="Unassembled WGS sequence"/>
</dbReference>
<name>A0ABS6TIA2_9ENTE</name>
<sequence>MTSRKIMVRMGIIMKNKECMNCGSTNFHRITNGCKCDYCGTFYPDFESSRQEKPSIDYTNRKNIKPNIIIMISITLSVIMLLIVFLVLKSNEESTPQSISTDITQLKANDKFPGKWTKGIYENVVVATKYYDANNEKYSFENGASYEELEKLVGKPDSVTTWEEEDYGMPPRATATWNKNKDNEYAGNSVTITYNKNTLMITDKSHY</sequence>
<keyword evidence="1" id="KW-1133">Transmembrane helix</keyword>
<feature type="transmembrane region" description="Helical" evidence="1">
    <location>
        <begin position="68"/>
        <end position="88"/>
    </location>
</feature>
<dbReference type="EMBL" id="JAHUZB010000014">
    <property type="protein sequence ID" value="MBV7392499.1"/>
    <property type="molecule type" value="Genomic_DNA"/>
</dbReference>
<keyword evidence="1" id="KW-0812">Transmembrane</keyword>
<accession>A0ABS6TIA2</accession>